<dbReference type="InterPro" id="IPR021109">
    <property type="entry name" value="Peptidase_aspartic_dom_sf"/>
</dbReference>
<feature type="compositionally biased region" description="Basic and acidic residues" evidence="1">
    <location>
        <begin position="276"/>
        <end position="290"/>
    </location>
</feature>
<proteinExistence type="predicted"/>
<gene>
    <name evidence="3" type="ORF">Tci_014107</name>
</gene>
<evidence type="ECO:0000259" key="2">
    <source>
        <dbReference type="Pfam" id="PF03732"/>
    </source>
</evidence>
<evidence type="ECO:0000313" key="3">
    <source>
        <dbReference type="EMBL" id="GEU42129.1"/>
    </source>
</evidence>
<organism evidence="3">
    <name type="scientific">Tanacetum cinerariifolium</name>
    <name type="common">Dalmatian daisy</name>
    <name type="synonym">Chrysanthemum cinerariifolium</name>
    <dbReference type="NCBI Taxonomy" id="118510"/>
    <lineage>
        <taxon>Eukaryota</taxon>
        <taxon>Viridiplantae</taxon>
        <taxon>Streptophyta</taxon>
        <taxon>Embryophyta</taxon>
        <taxon>Tracheophyta</taxon>
        <taxon>Spermatophyta</taxon>
        <taxon>Magnoliopsida</taxon>
        <taxon>eudicotyledons</taxon>
        <taxon>Gunneridae</taxon>
        <taxon>Pentapetalae</taxon>
        <taxon>asterids</taxon>
        <taxon>campanulids</taxon>
        <taxon>Asterales</taxon>
        <taxon>Asteraceae</taxon>
        <taxon>Asteroideae</taxon>
        <taxon>Anthemideae</taxon>
        <taxon>Anthemidinae</taxon>
        <taxon>Tanacetum</taxon>
    </lineage>
</organism>
<comment type="caution">
    <text evidence="3">The sequence shown here is derived from an EMBL/GenBank/DDBJ whole genome shotgun (WGS) entry which is preliminary data.</text>
</comment>
<dbReference type="GO" id="GO:0003964">
    <property type="term" value="F:RNA-directed DNA polymerase activity"/>
    <property type="evidence" value="ECO:0007669"/>
    <property type="project" value="UniProtKB-KW"/>
</dbReference>
<dbReference type="InterPro" id="IPR005162">
    <property type="entry name" value="Retrotrans_gag_dom"/>
</dbReference>
<keyword evidence="3" id="KW-0548">Nucleotidyltransferase</keyword>
<dbReference type="PANTHER" id="PTHR33067:SF9">
    <property type="entry name" value="RNA-DIRECTED DNA POLYMERASE"/>
    <property type="match status" value="1"/>
</dbReference>
<feature type="compositionally biased region" description="Polar residues" evidence="1">
    <location>
        <begin position="291"/>
        <end position="300"/>
    </location>
</feature>
<dbReference type="AlphaFoldDB" id="A0A6L2JZD9"/>
<protein>
    <submittedName>
        <fullName evidence="3">Reverse transcriptase domain-containing protein</fullName>
    </submittedName>
</protein>
<name>A0A6L2JZD9_TANCI</name>
<keyword evidence="3" id="KW-0695">RNA-directed DNA polymerase</keyword>
<keyword evidence="3" id="KW-0808">Transferase</keyword>
<feature type="domain" description="Retrotransposon gag" evidence="2">
    <location>
        <begin position="10"/>
        <end position="55"/>
    </location>
</feature>
<dbReference type="Pfam" id="PF03732">
    <property type="entry name" value="Retrotrans_gag"/>
    <property type="match status" value="1"/>
</dbReference>
<evidence type="ECO:0000256" key="1">
    <source>
        <dbReference type="SAM" id="MobiDB-lite"/>
    </source>
</evidence>
<reference evidence="3" key="1">
    <citation type="journal article" date="2019" name="Sci. Rep.">
        <title>Draft genome of Tanacetum cinerariifolium, the natural source of mosquito coil.</title>
        <authorList>
            <person name="Yamashiro T."/>
            <person name="Shiraishi A."/>
            <person name="Satake H."/>
            <person name="Nakayama K."/>
        </authorList>
    </citation>
    <scope>NUCLEOTIDE SEQUENCE</scope>
</reference>
<dbReference type="Gene3D" id="2.40.70.10">
    <property type="entry name" value="Acid Proteases"/>
    <property type="match status" value="1"/>
</dbReference>
<feature type="region of interest" description="Disordered" evidence="1">
    <location>
        <begin position="262"/>
        <end position="306"/>
    </location>
</feature>
<sequence>MVDRTMEELLQAPTEGFEETFGEAWERFKEMLRACPHHGFSKLIQIDTFYNGLNEQDQDSLNVTAGGNLLSKTTREALKIIENKSKVRYSRCKSNVSRVNTNSRESSSKTDDRIDKLADQISNLIEIVNKQVITPATVKAVEKFCVICSGAHAYYDCISTDSNQSSVCAATGTYNQVSPPNRASNQMTPLSFAPKYATQINVLRGDFNKQEENLRRNLNNDMRSILGSFFQNRASTLGTLPSNTIPNPKGDLKVVTTRSGLAYEGPSIPTNSSPEKVMERETEETTDKEQPNCQGSTTHIQPPVVPTPILEPDVPKTQPKPSIPYPSRLNDQKLREKAMNQIEKFFQIFHDLHFDISFADALLLMPKFASTIKNLLTNKDKLFELAKVPLNENCSAMLLKKLLEKLGDPGKFLIPCDFLGMDVCHALADLGTSINLMPLSIWKKLSLPELTPTRMTLELVNRSITRPKGIAEYKKF</sequence>
<dbReference type="EMBL" id="BKCJ010001528">
    <property type="protein sequence ID" value="GEU42129.1"/>
    <property type="molecule type" value="Genomic_DNA"/>
</dbReference>
<accession>A0A6L2JZD9</accession>
<dbReference type="PANTHER" id="PTHR33067">
    <property type="entry name" value="RNA-DIRECTED DNA POLYMERASE-RELATED"/>
    <property type="match status" value="1"/>
</dbReference>